<reference evidence="3 4" key="1">
    <citation type="journal article" date="2012" name="BMC Genomics">
        <title>Comparative genomic analysis of human infective Trypanosoma cruzi lineages with the bat-restricted subspecies T. cruzi marinkellei.</title>
        <authorList>
            <person name="Franzen O."/>
            <person name="Talavera-Lopez C."/>
            <person name="Ochaya S."/>
            <person name="Butler C.E."/>
            <person name="Messenger L.A."/>
            <person name="Lewis M.D."/>
            <person name="Llewellyn M.S."/>
            <person name="Marinkelle C.J."/>
            <person name="Tyler K.M."/>
            <person name="Miles M.A."/>
            <person name="Andersson B."/>
        </authorList>
    </citation>
    <scope>NUCLEOTIDE SEQUENCE [LARGE SCALE GENOMIC DNA]</scope>
    <source>
        <strain evidence="3 4">B7</strain>
    </source>
</reference>
<dbReference type="PANTHER" id="PTHR12509:SF8">
    <property type="entry name" value="SPERMATOGENESIS-ASSOCIATED PROTEIN 4"/>
    <property type="match status" value="1"/>
</dbReference>
<sequence>MQREIIVWLQSLDLSHQVRHPQQDLSNGFTLAEIVSRYDRGVSMHSYVPGCSMECKRRNWKVLLRDLKRIGCGNVTAEMAEATIQGRPGVAAMVLDHFYEFFCNRPIPPRTTDRSDGIKMSLLNLLDTLHGENKSHVVKTLERKLMPLRSMENDEVALGKGIKQPGFARPTAVSLLHVANRDARNAVLAAAVPADELRVQQRNEKLLNEHNLLHKAYRYAEPQRFAPVDHRRFAEIEKKDGRRESVFKMPFQDDAISVDKFSVVEVNMLNKRLLGALQLRESADNAKADSREKLRENATRKLLEACGPNLSLGLSKLLRTTLETSGFKEVLGESTNEIDDKSFLSFFVGHREEIPFAAAVACWSALLNASNAVVSMLLLRPTEYLYILRAVRFICAPEMLQIPLLHVSALPERNTAGRESVHTTSTLTHGIRSIVRSKDTSDAILSLTEDLNTPQQALFSNKRIFHVASVFVFLCSIGKEAHAVSPQLAYSLLMNYFVPTISRIFCHSSAAILEAIARVVVAHICGDGSKSKKGESGGNATESGEEQQPQQSEKTEWNAASRLTSLLAGPLKMAFVGYEFTDSISSGLKRTQYDLFLLHVLRIARETLGTDDMEKEVPNDSTLAAQQEITIMSGVPLSSMPLVSSPTTPVELCARGVMGSLGSSSMHERSIGVAMIIQFLAWDRWDLALEPLLFVLNDVKQRGASGSFLQRAADAWELRVFLLELLTITFRKALYVIAEESESVLRGESIVPTSTDKIMRPTVASVIKQNIDFLVLEEATVLCLEIFLEAPLLQRQLALQIVGARLLPDEQRNLAAMWLRGLFAFSVDQLDFLLRPHEAEPLCMQDPTSSTQHRIHSASSRLHGTLPSEFDGEKEIELHSIPPQQPASVESSKEGFSSVRVLLGRVEPAYVVSPLNQMWDTFSVVQAALMFEDILTTAQVFSVVLAAVLSPQRREAQRLRLMQNLHAVAGLSASMTSRIADENGAQGKVPRVVNEDGGEKALDVTLRGLVVTYGQKGAVKNESRREDVNNRDNVVEPAGAHTNVHFVAENDERGEASDEAQGDAEKKRKSQEEEEEEEEDLVTLLESHEKAFWTSVLRLLRAQLLECITNEQSFQQQKKKKKPLSIPSTPGNSWASVCHVTNTDTPVRMRELATAVLLTLYCRYGEVSTDLTSKETSLRDACQWLTDL</sequence>
<name>K2M8P4_TRYCR</name>
<dbReference type="GO" id="GO:0051493">
    <property type="term" value="P:regulation of cytoskeleton organization"/>
    <property type="evidence" value="ECO:0007669"/>
    <property type="project" value="TreeGrafter"/>
</dbReference>
<feature type="region of interest" description="Disordered" evidence="1">
    <location>
        <begin position="1037"/>
        <end position="1081"/>
    </location>
</feature>
<feature type="region of interest" description="Disordered" evidence="1">
    <location>
        <begin position="528"/>
        <end position="556"/>
    </location>
</feature>
<evidence type="ECO:0000256" key="1">
    <source>
        <dbReference type="SAM" id="MobiDB-lite"/>
    </source>
</evidence>
<dbReference type="Proteomes" id="UP000007350">
    <property type="component" value="Unassembled WGS sequence"/>
</dbReference>
<dbReference type="Pfam" id="PF06294">
    <property type="entry name" value="CH_2"/>
    <property type="match status" value="1"/>
</dbReference>
<keyword evidence="4" id="KW-1185">Reference proteome</keyword>
<evidence type="ECO:0000259" key="2">
    <source>
        <dbReference type="Pfam" id="PF06294"/>
    </source>
</evidence>
<dbReference type="GO" id="GO:0008017">
    <property type="term" value="F:microtubule binding"/>
    <property type="evidence" value="ECO:0007669"/>
    <property type="project" value="TreeGrafter"/>
</dbReference>
<comment type="caution">
    <text evidence="3">The sequence shown here is derived from an EMBL/GenBank/DDBJ whole genome shotgun (WGS) entry which is preliminary data.</text>
</comment>
<proteinExistence type="predicted"/>
<evidence type="ECO:0000313" key="4">
    <source>
        <dbReference type="Proteomes" id="UP000007350"/>
    </source>
</evidence>
<dbReference type="OrthoDB" id="62528at2759"/>
<accession>K2M8P4</accession>
<protein>
    <recommendedName>
        <fullName evidence="2">CH-like domain-containing protein</fullName>
    </recommendedName>
</protein>
<dbReference type="InterPro" id="IPR052111">
    <property type="entry name" value="Spermatogenesis_Ciliary_MAP"/>
</dbReference>
<feature type="domain" description="CH-like" evidence="2">
    <location>
        <begin position="6"/>
        <end position="99"/>
    </location>
</feature>
<dbReference type="InterPro" id="IPR036872">
    <property type="entry name" value="CH_dom_sf"/>
</dbReference>
<dbReference type="SUPFAM" id="SSF48371">
    <property type="entry name" value="ARM repeat"/>
    <property type="match status" value="1"/>
</dbReference>
<dbReference type="EMBL" id="AHKC01010815">
    <property type="protein sequence ID" value="EKF31418.1"/>
    <property type="molecule type" value="Genomic_DNA"/>
</dbReference>
<organism evidence="3 4">
    <name type="scientific">Trypanosoma cruzi marinkellei</name>
    <dbReference type="NCBI Taxonomy" id="85056"/>
    <lineage>
        <taxon>Eukaryota</taxon>
        <taxon>Discoba</taxon>
        <taxon>Euglenozoa</taxon>
        <taxon>Kinetoplastea</taxon>
        <taxon>Metakinetoplastina</taxon>
        <taxon>Trypanosomatida</taxon>
        <taxon>Trypanosomatidae</taxon>
        <taxon>Trypanosoma</taxon>
        <taxon>Schizotrypanum</taxon>
    </lineage>
</organism>
<dbReference type="InterPro" id="IPR016024">
    <property type="entry name" value="ARM-type_fold"/>
</dbReference>
<gene>
    <name evidence="3" type="ORF">MOQ_004746</name>
</gene>
<evidence type="ECO:0000313" key="3">
    <source>
        <dbReference type="EMBL" id="EKF31418.1"/>
    </source>
</evidence>
<dbReference type="Gene3D" id="1.10.418.10">
    <property type="entry name" value="Calponin-like domain"/>
    <property type="match status" value="1"/>
</dbReference>
<dbReference type="PANTHER" id="PTHR12509">
    <property type="entry name" value="SPERMATOGENESIS-ASSOCIATED 4-RELATED"/>
    <property type="match status" value="1"/>
</dbReference>
<feature type="compositionally biased region" description="Acidic residues" evidence="1">
    <location>
        <begin position="1072"/>
        <end position="1081"/>
    </location>
</feature>
<dbReference type="GO" id="GO:0005930">
    <property type="term" value="C:axoneme"/>
    <property type="evidence" value="ECO:0007669"/>
    <property type="project" value="TreeGrafter"/>
</dbReference>
<dbReference type="InterPro" id="IPR010441">
    <property type="entry name" value="CH_2"/>
</dbReference>
<dbReference type="AlphaFoldDB" id="K2M8P4"/>